<gene>
    <name evidence="2" type="ORF">SAMN05444123_10639</name>
</gene>
<dbReference type="AlphaFoldDB" id="A0A1H8TQ32"/>
<evidence type="ECO:0000313" key="3">
    <source>
        <dbReference type="Proteomes" id="UP000199615"/>
    </source>
</evidence>
<feature type="compositionally biased region" description="Basic and acidic residues" evidence="1">
    <location>
        <begin position="62"/>
        <end position="75"/>
    </location>
</feature>
<feature type="region of interest" description="Disordered" evidence="1">
    <location>
        <begin position="51"/>
        <end position="75"/>
    </location>
</feature>
<reference evidence="3" key="1">
    <citation type="submission" date="2016-10" db="EMBL/GenBank/DDBJ databases">
        <authorList>
            <person name="Varghese N."/>
            <person name="Submissions S."/>
        </authorList>
    </citation>
    <scope>NUCLEOTIDE SEQUENCE [LARGE SCALE GENOMIC DNA]</scope>
    <source>
        <strain evidence="3">DSM 123</strain>
    </source>
</reference>
<evidence type="ECO:0000313" key="2">
    <source>
        <dbReference type="EMBL" id="SEO92558.1"/>
    </source>
</evidence>
<proteinExistence type="predicted"/>
<dbReference type="EMBL" id="FODT01000006">
    <property type="protein sequence ID" value="SEO92558.1"/>
    <property type="molecule type" value="Genomic_DNA"/>
</dbReference>
<name>A0A1H8TQ32_9BRAD</name>
<sequence>MSFESNQSIAIAAVRGGPGTPAADVLTAFALRRKAEGVVIVGVIVPPEETGLRQHGAGHGAGHGESHGEGHGGGHDGCECRSELLDIATGDRYAMHQNLGSGSQACNLNSSSLALAAGAVERAIAGNPELVVLSRFGGQEAQHGGLMSAFQAAVAAGVPVACVVTPKAEVVWQDFAQGLSISLPPDAEALEAWWRGHARGRNAA</sequence>
<evidence type="ECO:0000256" key="1">
    <source>
        <dbReference type="SAM" id="MobiDB-lite"/>
    </source>
</evidence>
<keyword evidence="3" id="KW-1185">Reference proteome</keyword>
<dbReference type="OrthoDB" id="5918880at2"/>
<evidence type="ECO:0008006" key="4">
    <source>
        <dbReference type="Google" id="ProtNLM"/>
    </source>
</evidence>
<protein>
    <recommendedName>
        <fullName evidence="4">DUF2478 domain-containing protein</fullName>
    </recommendedName>
</protein>
<dbReference type="InterPro" id="IPR018912">
    <property type="entry name" value="DUF2478"/>
</dbReference>
<accession>A0A1H8TQ32</accession>
<dbReference type="Proteomes" id="UP000199615">
    <property type="component" value="Unassembled WGS sequence"/>
</dbReference>
<organism evidence="2 3">
    <name type="scientific">Rhodopseudomonas pseudopalustris</name>
    <dbReference type="NCBI Taxonomy" id="1513892"/>
    <lineage>
        <taxon>Bacteria</taxon>
        <taxon>Pseudomonadati</taxon>
        <taxon>Pseudomonadota</taxon>
        <taxon>Alphaproteobacteria</taxon>
        <taxon>Hyphomicrobiales</taxon>
        <taxon>Nitrobacteraceae</taxon>
        <taxon>Rhodopseudomonas</taxon>
    </lineage>
</organism>
<dbReference type="Pfam" id="PF10649">
    <property type="entry name" value="DUF2478"/>
    <property type="match status" value="1"/>
</dbReference>
<dbReference type="RefSeq" id="WP_092684290.1">
    <property type="nucleotide sequence ID" value="NZ_FODT01000006.1"/>
</dbReference>